<dbReference type="CDD" id="cd03221">
    <property type="entry name" value="ABCF_EF-3"/>
    <property type="match status" value="2"/>
</dbReference>
<dbReference type="InterPro" id="IPR050611">
    <property type="entry name" value="ABCF"/>
</dbReference>
<dbReference type="InterPro" id="IPR027417">
    <property type="entry name" value="P-loop_NTPase"/>
</dbReference>
<dbReference type="OrthoDB" id="2110130at2759"/>
<evidence type="ECO:0000256" key="2">
    <source>
        <dbReference type="ARBA" id="ARBA00022741"/>
    </source>
</evidence>
<feature type="domain" description="ABC transporter" evidence="5">
    <location>
        <begin position="471"/>
        <end position="685"/>
    </location>
</feature>
<dbReference type="Pfam" id="PF12848">
    <property type="entry name" value="ABC_tran_Xtn"/>
    <property type="match status" value="1"/>
</dbReference>
<feature type="domain" description="ABC transporter" evidence="5">
    <location>
        <begin position="187"/>
        <end position="412"/>
    </location>
</feature>
<dbReference type="PANTHER" id="PTHR19211">
    <property type="entry name" value="ATP-BINDING TRANSPORT PROTEIN-RELATED"/>
    <property type="match status" value="1"/>
</dbReference>
<sequence length="685" mass="77742">MALVDLTNVTNLIRQSVPNIDDTIVEYIVGYLNETQSGGDGEDVITDFVRPILVDAGGEEERIQKLCERLSELFVQNSSDNTSNNNGLNKLEQPVNMLTTSFISATAGLVAQNVDLEAVSGRKVSTRVDTKKLEKAEAKIKSKMEKRERRSNYEASKLLSKKNNDEFLMQVNPILDYTTTKGKIKDVKVENFDISFGGKRILTNANLSLTYGRRYGLIGRNGIGKSTLLRTMSRREISVPTHVSILHVEQEMEGDDTLAIQAVLSADIWREHLLSEEKLLNLQISELEQNLEEFDEVTLEQKKDAANTRLKEIYQKLEEIESDKAESRALFCRPDLLLLDEPTNMLDIPAVAWLEQYLKKWPSTLLVVSHDREFLDEVATDILHQHSERLDHYKGNFTQFYATKEERRKNHLREYESQMQYRQHLQDFIDRWRYNAKRGPQAQSKIKILEKLPVLEPPEVEVGVTFNPPILQLNDVSFGYPNGPIILSNVNLSVQLDSRIAVVGPNGAGKSTLLKLLTGALEPRSGMMHRHGRLRFAHFMQHHVDQLILDMNAVAFMAQKFPGKIEEEYRRQLGNFGITGMTGLQSLKTLSGGQKSRVSFACLGLQHPHILILDEPTNHLDMDSIDALTNALKGFKGGVILVSHDERFIDSVCTEIWVCESGKVRKFEGDSIKQYREMIVPKEEP</sequence>
<keyword evidence="4" id="KW-0175">Coiled coil</keyword>
<comment type="caution">
    <text evidence="6">The sequence shown here is derived from an EMBL/GenBank/DDBJ whole genome shotgun (WGS) entry which is preliminary data.</text>
</comment>
<dbReference type="InterPro" id="IPR003593">
    <property type="entry name" value="AAA+_ATPase"/>
</dbReference>
<evidence type="ECO:0000259" key="5">
    <source>
        <dbReference type="PROSITE" id="PS50893"/>
    </source>
</evidence>
<dbReference type="InterPro" id="IPR058770">
    <property type="entry name" value="PWI_ABCF3"/>
</dbReference>
<name>A0A9N9NB91_9GLOM</name>
<evidence type="ECO:0000256" key="1">
    <source>
        <dbReference type="ARBA" id="ARBA00022737"/>
    </source>
</evidence>
<organism evidence="6 7">
    <name type="scientific">Racocetra fulgida</name>
    <dbReference type="NCBI Taxonomy" id="60492"/>
    <lineage>
        <taxon>Eukaryota</taxon>
        <taxon>Fungi</taxon>
        <taxon>Fungi incertae sedis</taxon>
        <taxon>Mucoromycota</taxon>
        <taxon>Glomeromycotina</taxon>
        <taxon>Glomeromycetes</taxon>
        <taxon>Diversisporales</taxon>
        <taxon>Gigasporaceae</taxon>
        <taxon>Racocetra</taxon>
    </lineage>
</organism>
<dbReference type="InterPro" id="IPR032781">
    <property type="entry name" value="ABC_tran_Xtn"/>
</dbReference>
<dbReference type="SUPFAM" id="SSF52540">
    <property type="entry name" value="P-loop containing nucleoside triphosphate hydrolases"/>
    <property type="match status" value="2"/>
</dbReference>
<dbReference type="AlphaFoldDB" id="A0A9N9NB91"/>
<keyword evidence="7" id="KW-1185">Reference proteome</keyword>
<evidence type="ECO:0000256" key="4">
    <source>
        <dbReference type="SAM" id="Coils"/>
    </source>
</evidence>
<dbReference type="GO" id="GO:0005524">
    <property type="term" value="F:ATP binding"/>
    <property type="evidence" value="ECO:0007669"/>
    <property type="project" value="UniProtKB-KW"/>
</dbReference>
<dbReference type="Pfam" id="PF26051">
    <property type="entry name" value="PWI_ABCF3"/>
    <property type="match status" value="1"/>
</dbReference>
<dbReference type="FunFam" id="3.40.50.300:FF:000011">
    <property type="entry name" value="Putative ABC transporter ATP-binding component"/>
    <property type="match status" value="1"/>
</dbReference>
<dbReference type="PROSITE" id="PS50893">
    <property type="entry name" value="ABC_TRANSPORTER_2"/>
    <property type="match status" value="2"/>
</dbReference>
<dbReference type="SMART" id="SM00382">
    <property type="entry name" value="AAA"/>
    <property type="match status" value="2"/>
</dbReference>
<reference evidence="6" key="1">
    <citation type="submission" date="2021-06" db="EMBL/GenBank/DDBJ databases">
        <authorList>
            <person name="Kallberg Y."/>
            <person name="Tangrot J."/>
            <person name="Rosling A."/>
        </authorList>
    </citation>
    <scope>NUCLEOTIDE SEQUENCE</scope>
    <source>
        <strain evidence="6">IN212</strain>
    </source>
</reference>
<dbReference type="EMBL" id="CAJVPZ010025137">
    <property type="protein sequence ID" value="CAG8721429.1"/>
    <property type="molecule type" value="Genomic_DNA"/>
</dbReference>
<dbReference type="Proteomes" id="UP000789396">
    <property type="component" value="Unassembled WGS sequence"/>
</dbReference>
<dbReference type="Gene3D" id="3.40.50.300">
    <property type="entry name" value="P-loop containing nucleotide triphosphate hydrolases"/>
    <property type="match status" value="2"/>
</dbReference>
<evidence type="ECO:0000256" key="3">
    <source>
        <dbReference type="ARBA" id="ARBA00022840"/>
    </source>
</evidence>
<dbReference type="Pfam" id="PF00005">
    <property type="entry name" value="ABC_tran"/>
    <property type="match status" value="2"/>
</dbReference>
<gene>
    <name evidence="6" type="ORF">RFULGI_LOCUS11485</name>
</gene>
<evidence type="ECO:0000313" key="7">
    <source>
        <dbReference type="Proteomes" id="UP000789396"/>
    </source>
</evidence>
<dbReference type="PANTHER" id="PTHR19211:SF117">
    <property type="entry name" value="ATP-BINDING CASSETTE SUB-FAMILY F MEMBER 3"/>
    <property type="match status" value="1"/>
</dbReference>
<dbReference type="FunFam" id="3.40.50.300:FF:000104">
    <property type="entry name" value="ATP-binding cassette sub-family F member 3"/>
    <property type="match status" value="1"/>
</dbReference>
<keyword evidence="2" id="KW-0547">Nucleotide-binding</keyword>
<proteinExistence type="predicted"/>
<feature type="coiled-coil region" evidence="4">
    <location>
        <begin position="270"/>
        <end position="330"/>
    </location>
</feature>
<accession>A0A9N9NB91</accession>
<dbReference type="GO" id="GO:0016887">
    <property type="term" value="F:ATP hydrolysis activity"/>
    <property type="evidence" value="ECO:0007669"/>
    <property type="project" value="InterPro"/>
</dbReference>
<dbReference type="InterPro" id="IPR003439">
    <property type="entry name" value="ABC_transporter-like_ATP-bd"/>
</dbReference>
<keyword evidence="3" id="KW-0067">ATP-binding</keyword>
<keyword evidence="1" id="KW-0677">Repeat</keyword>
<evidence type="ECO:0000313" key="6">
    <source>
        <dbReference type="EMBL" id="CAG8721429.1"/>
    </source>
</evidence>
<protein>
    <submittedName>
        <fullName evidence="6">2416_t:CDS:1</fullName>
    </submittedName>
</protein>